<accession>A0ABN1S0K3</accession>
<name>A0ABN1S0K3_9ACTN</name>
<dbReference type="Proteomes" id="UP001500665">
    <property type="component" value="Unassembled WGS sequence"/>
</dbReference>
<dbReference type="RefSeq" id="WP_344247502.1">
    <property type="nucleotide sequence ID" value="NZ_BAAAHH010000063.1"/>
</dbReference>
<proteinExistence type="predicted"/>
<dbReference type="SUPFAM" id="SSF50475">
    <property type="entry name" value="FMN-binding split barrel"/>
    <property type="match status" value="1"/>
</dbReference>
<gene>
    <name evidence="1" type="ORF">GCM10009550_76010</name>
</gene>
<comment type="caution">
    <text evidence="1">The sequence shown here is derived from an EMBL/GenBank/DDBJ whole genome shotgun (WGS) entry which is preliminary data.</text>
</comment>
<evidence type="ECO:0000313" key="1">
    <source>
        <dbReference type="EMBL" id="GAA0969368.1"/>
    </source>
</evidence>
<reference evidence="1 2" key="1">
    <citation type="journal article" date="2019" name="Int. J. Syst. Evol. Microbiol.">
        <title>The Global Catalogue of Microorganisms (GCM) 10K type strain sequencing project: providing services to taxonomists for standard genome sequencing and annotation.</title>
        <authorList>
            <consortium name="The Broad Institute Genomics Platform"/>
            <consortium name="The Broad Institute Genome Sequencing Center for Infectious Disease"/>
            <person name="Wu L."/>
            <person name="Ma J."/>
        </authorList>
    </citation>
    <scope>NUCLEOTIDE SEQUENCE [LARGE SCALE GENOMIC DNA]</scope>
    <source>
        <strain evidence="1 2">JCM 10696</strain>
    </source>
</reference>
<organism evidence="1 2">
    <name type="scientific">Actinocorallia libanotica</name>
    <dbReference type="NCBI Taxonomy" id="46162"/>
    <lineage>
        <taxon>Bacteria</taxon>
        <taxon>Bacillati</taxon>
        <taxon>Actinomycetota</taxon>
        <taxon>Actinomycetes</taxon>
        <taxon>Streptosporangiales</taxon>
        <taxon>Thermomonosporaceae</taxon>
        <taxon>Actinocorallia</taxon>
    </lineage>
</organism>
<dbReference type="Pfam" id="PF12900">
    <property type="entry name" value="Pyridox_ox_2"/>
    <property type="match status" value="1"/>
</dbReference>
<keyword evidence="2" id="KW-1185">Reference proteome</keyword>
<evidence type="ECO:0000313" key="2">
    <source>
        <dbReference type="Proteomes" id="UP001500665"/>
    </source>
</evidence>
<dbReference type="InterPro" id="IPR012349">
    <property type="entry name" value="Split_barrel_FMN-bd"/>
</dbReference>
<dbReference type="Gene3D" id="2.30.110.10">
    <property type="entry name" value="Electron Transport, Fmn-binding Protein, Chain A"/>
    <property type="match status" value="1"/>
</dbReference>
<sequence length="138" mass="14717">MAAAESRKLVELDTEECFELLAPGGVGRVAFSDFVGPAVVPVNYVLDGRALVFRTAIGGWLDQALTTSIAGADVRIAFQVDDFDPAARTGWSVLVRGGAHHVSVGETSGLLVDSWAGEDRQSYIRLTPSEISGRRVRA</sequence>
<dbReference type="EMBL" id="BAAAHH010000063">
    <property type="protein sequence ID" value="GAA0969368.1"/>
    <property type="molecule type" value="Genomic_DNA"/>
</dbReference>
<protein>
    <submittedName>
        <fullName evidence="1">Pyridoxamine 5'-phosphate oxidase family protein</fullName>
    </submittedName>
</protein>
<dbReference type="InterPro" id="IPR024747">
    <property type="entry name" value="Pyridox_Oxase-rel"/>
</dbReference>